<dbReference type="InterPro" id="IPR024727">
    <property type="entry name" value="NAD_Glu_DH_N_ACT1"/>
</dbReference>
<dbReference type="GO" id="GO:0006538">
    <property type="term" value="P:L-glutamate catabolic process"/>
    <property type="evidence" value="ECO:0007669"/>
    <property type="project" value="InterPro"/>
</dbReference>
<feature type="domain" description="NAD-glutamate dehydrogenase ACT3" evidence="6">
    <location>
        <begin position="552"/>
        <end position="629"/>
    </location>
</feature>
<dbReference type="Proteomes" id="UP001143328">
    <property type="component" value="Unassembled WGS sequence"/>
</dbReference>
<dbReference type="SUPFAM" id="SSF53223">
    <property type="entry name" value="Aminoacid dehydrogenase-like, N-terminal domain"/>
    <property type="match status" value="1"/>
</dbReference>
<dbReference type="Pfam" id="PF21077">
    <property type="entry name" value="GDH_ACT3"/>
    <property type="match status" value="1"/>
</dbReference>
<protein>
    <submittedName>
        <fullName evidence="7">NAD-specific glutamate dehydrogenase</fullName>
    </submittedName>
</protein>
<gene>
    <name evidence="7" type="primary">gdhB</name>
    <name evidence="7" type="ORF">GCM10017655_42930</name>
</gene>
<dbReference type="Pfam" id="PF21073">
    <property type="entry name" value="GDH_HM1"/>
    <property type="match status" value="1"/>
</dbReference>
<dbReference type="InterPro" id="IPR007780">
    <property type="entry name" value="NAD_Glu_DH_bac"/>
</dbReference>
<dbReference type="InterPro" id="IPR046346">
    <property type="entry name" value="Aminoacid_DH-like_N_sf"/>
</dbReference>
<evidence type="ECO:0000259" key="4">
    <source>
        <dbReference type="Pfam" id="PF21075"/>
    </source>
</evidence>
<dbReference type="SUPFAM" id="SSF51735">
    <property type="entry name" value="NAD(P)-binding Rossmann-fold domains"/>
    <property type="match status" value="1"/>
</dbReference>
<name>A0A9W6KAT1_9PSED</name>
<dbReference type="InterPro" id="IPR036291">
    <property type="entry name" value="NAD(P)-bd_dom_sf"/>
</dbReference>
<organism evidence="7 8">
    <name type="scientific">Pseudomonas turukhanskensis</name>
    <dbReference type="NCBI Taxonomy" id="1806536"/>
    <lineage>
        <taxon>Bacteria</taxon>
        <taxon>Pseudomonadati</taxon>
        <taxon>Pseudomonadota</taxon>
        <taxon>Gammaproteobacteria</taxon>
        <taxon>Pseudomonadales</taxon>
        <taxon>Pseudomonadaceae</taxon>
        <taxon>Pseudomonas</taxon>
    </lineage>
</organism>
<dbReference type="Pfam" id="PF21079">
    <property type="entry name" value="GDH_HM2"/>
    <property type="match status" value="1"/>
</dbReference>
<sequence length="1613" mass="180964">MAFFTAASKADFQHQLQAALAQHVSEQALSQVALFAEQFFGIIALEELTQRRLSDLVGCTLSAWRLLERFDSAKPQVRVFNPDYEKHGWQSTHTAVEVLHPDVPFLVDSVRMELNRRGYSIHTLQNSVISTRRNKKGELLEVLPKGSTGKDVLQESLIFLEIDRSANATDMRTLENALQEVLEEVRITVADFQPMRNKVTELLTWLGKAKLKVDAAELAEIKVFLQWLMENHFTFLGYEEFTVADEAEGGHITYDESSLLGLSKRLRTGLSSADLHIEEYAVKYLREPVLLSFAKAAQPSRVHRPAYPDFVSIRELDAKGKVVKECRFMGIYTSIAYSESVRSIPYIRRKVAEVEQRSGFTAQGHLGKELVKVLEVLPRDDLFQTPVDELYNTSLAIVQIQERNKIRLFLRADPYGRFVYALAYVPRDVYSTESRIRIQQVLVDRLQATDCEFWTYFSESVLARVQFILRIDPKTKLNIDQAQIEREVIQACRSWKDDYAGLVVESLGEAKGTRVLADFPKSFPAGYRERFAPHSAVVDMQHLLSLSDERPLVMSFYQPLSAGGQELHCKLYHADTPLALSDVLPILENLGLRVLGEFPYRLHHQNGREFWIHDFAFTYAEGLDLDIQQLNDTLQDAFVQIVGGAAENDAFNRLVLTAAMPWRDVALLRAYARYLKQIRLGFDLSYIASALLNHVDIAKELVRLFKTRFYLARKLTADDLADKQLRLEQAILTALDDVAVLNEDRILRRYLDLIKATLRTNFYQTDAEGKAKSYFSFKFNSRTIADLPKPVPLFEIFVYSPRVEGVHLRGGKVARGGLRWSDREEDYRTEVLGLVKAQQVKNAVIVPVGAKGGFVPRRMPIGGSRDEVLAEGIACYRIFISGLLDITDNLKEGDVVPPQNVVRHDEDDPYLVVAADKGTATFSDIANGIAGEYGFWLGDAFASGGSAGYDHKGMGITAKGGWVSVQRHFRERGIDVQKDLTTVIGIGDMAGDVFGNGLLLSDKLQMVAAFNHLHIFIDPNPDAASSFVERKRLFDLPRSSWADYDASLISKGGGLFLRSAKSIAISPEMKERFDITADKLPPTELLNALLKAPVDLLWNGGIGTYVKASSESHVDVGDKANDALRVDGRELRAKVVGEGGNLGMTQLGRVEYGLNGGASNTDFIDNAGGVDCSDHEVNIKILLNEIVAAGDMTGKQRNKLLAEMTDAVGSLVLANNYKQTQALSLAQRRARGSMGEYKRLITALEAAGKLDRAMEFLPTDEQLAERVANGHGLTRPELSVLISYSKIDLKESLLTSLVPDDDYLAREMEIAFPPLLAKKFGDAMRRHRLKREIVSNQIANDLVNHMGITFVQRLKESTGMSAANVAGAYVIVRDVFRLPYWWAQIEALDYKVPADLQLQLMDELMRLGRRATRWFLRSRRNELDAARDVGHFAPRLEALAKQLDGLLEGPAREQWLAKFQNYVEQGVPEELARVVAGTSHLYTLLPIIEAADITGQDPAQVAAAYFAVGGALELSWYLQQITSLPVENNWQALAREAFRDDLDWQQRAITVSVLQMTDAPADMEERTQLWIEQHRPMVERWKAMLGELRAATGTDYAMYAVANRELMDLSQRG</sequence>
<dbReference type="PANTHER" id="PTHR43403:SF1">
    <property type="entry name" value="NAD-SPECIFIC GLUTAMATE DEHYDROGENASE"/>
    <property type="match status" value="1"/>
</dbReference>
<evidence type="ECO:0000259" key="2">
    <source>
        <dbReference type="Pfam" id="PF05088"/>
    </source>
</evidence>
<accession>A0A9W6KAT1</accession>
<feature type="domain" description="NAD-specific glutamate dehydrogenase C-terminal" evidence="3">
    <location>
        <begin position="1270"/>
        <end position="1607"/>
    </location>
</feature>
<reference evidence="7" key="1">
    <citation type="journal article" date="2014" name="Int. J. Syst. Evol. Microbiol.">
        <title>Complete genome sequence of Corynebacterium casei LMG S-19264T (=DSM 44701T), isolated from a smear-ripened cheese.</title>
        <authorList>
            <consortium name="US DOE Joint Genome Institute (JGI-PGF)"/>
            <person name="Walter F."/>
            <person name="Albersmeier A."/>
            <person name="Kalinowski J."/>
            <person name="Ruckert C."/>
        </authorList>
    </citation>
    <scope>NUCLEOTIDE SEQUENCE</scope>
    <source>
        <strain evidence="7">VKM B-2935</strain>
    </source>
</reference>
<evidence type="ECO:0000256" key="1">
    <source>
        <dbReference type="ARBA" id="ARBA00023002"/>
    </source>
</evidence>
<dbReference type="Pfam" id="PF21075">
    <property type="entry name" value="GDH_ACT1"/>
    <property type="match status" value="1"/>
</dbReference>
<keyword evidence="1" id="KW-0560">Oxidoreductase</keyword>
<dbReference type="InterPro" id="IPR028971">
    <property type="entry name" value="NAD-GDH_cat"/>
</dbReference>
<dbReference type="InterPro" id="IPR049059">
    <property type="entry name" value="NAD_Glu_DH_HM1"/>
</dbReference>
<dbReference type="Pfam" id="PF05088">
    <property type="entry name" value="Bac_GDH_CD"/>
    <property type="match status" value="1"/>
</dbReference>
<dbReference type="Pfam" id="PF21078">
    <property type="entry name" value="GDH_HM3"/>
    <property type="match status" value="1"/>
</dbReference>
<dbReference type="InterPro" id="IPR049062">
    <property type="entry name" value="NAD_Glu_DH_ACT2"/>
</dbReference>
<dbReference type="GO" id="GO:0004069">
    <property type="term" value="F:L-aspartate:2-oxoglutarate aminotransferase activity"/>
    <property type="evidence" value="ECO:0007669"/>
    <property type="project" value="InterPro"/>
</dbReference>
<keyword evidence="8" id="KW-1185">Reference proteome</keyword>
<dbReference type="PIRSF" id="PIRSF036761">
    <property type="entry name" value="GDH_Mll4104"/>
    <property type="match status" value="1"/>
</dbReference>
<dbReference type="GO" id="GO:0004352">
    <property type="term" value="F:glutamate dehydrogenase (NAD+) activity"/>
    <property type="evidence" value="ECO:0007669"/>
    <property type="project" value="InterPro"/>
</dbReference>
<dbReference type="InterPro" id="IPR049056">
    <property type="entry name" value="NAD_Glu_DH_HM3"/>
</dbReference>
<proteinExistence type="predicted"/>
<dbReference type="RefSeq" id="WP_271197469.1">
    <property type="nucleotide sequence ID" value="NZ_BSFN01000018.1"/>
</dbReference>
<reference evidence="7" key="2">
    <citation type="submission" date="2023-01" db="EMBL/GenBank/DDBJ databases">
        <authorList>
            <person name="Sun Q."/>
            <person name="Evtushenko L."/>
        </authorList>
    </citation>
    <scope>NUCLEOTIDE SEQUENCE</scope>
    <source>
        <strain evidence="7">VKM B-2935</strain>
    </source>
</reference>
<dbReference type="EMBL" id="BSFN01000018">
    <property type="protein sequence ID" value="GLK91229.1"/>
    <property type="molecule type" value="Genomic_DNA"/>
</dbReference>
<comment type="caution">
    <text evidence="7">The sequence shown here is derived from an EMBL/GenBank/DDBJ whole genome shotgun (WGS) entry which is preliminary data.</text>
</comment>
<evidence type="ECO:0000259" key="3">
    <source>
        <dbReference type="Pfam" id="PF21074"/>
    </source>
</evidence>
<dbReference type="Pfam" id="PF21076">
    <property type="entry name" value="GDH_ACT2"/>
    <property type="match status" value="1"/>
</dbReference>
<evidence type="ECO:0000313" key="7">
    <source>
        <dbReference type="EMBL" id="GLK91229.1"/>
    </source>
</evidence>
<dbReference type="PANTHER" id="PTHR43403">
    <property type="entry name" value="NAD-SPECIFIC GLUTAMATE DEHYDROGENASE"/>
    <property type="match status" value="1"/>
</dbReference>
<dbReference type="InterPro" id="IPR048381">
    <property type="entry name" value="GDH_C"/>
</dbReference>
<dbReference type="InterPro" id="IPR049064">
    <property type="entry name" value="NAD_Glu_DH_ACT3"/>
</dbReference>
<evidence type="ECO:0000313" key="8">
    <source>
        <dbReference type="Proteomes" id="UP001143328"/>
    </source>
</evidence>
<dbReference type="Pfam" id="PF21074">
    <property type="entry name" value="GDH_C"/>
    <property type="match status" value="1"/>
</dbReference>
<evidence type="ECO:0000259" key="6">
    <source>
        <dbReference type="Pfam" id="PF21077"/>
    </source>
</evidence>
<evidence type="ECO:0000259" key="5">
    <source>
        <dbReference type="Pfam" id="PF21076"/>
    </source>
</evidence>
<feature type="domain" description="NAD-glutamate dehydrogenase catalytic" evidence="2">
    <location>
        <begin position="731"/>
        <end position="1225"/>
    </location>
</feature>
<feature type="domain" description="NAD-glutamate dehydrogenase N-terminal ACT1" evidence="4">
    <location>
        <begin position="35"/>
        <end position="178"/>
    </location>
</feature>
<feature type="domain" description="NAD-glutamate dehydrogenase ACT2" evidence="5">
    <location>
        <begin position="407"/>
        <end position="496"/>
    </location>
</feature>
<dbReference type="InterPro" id="IPR049058">
    <property type="entry name" value="NAD_Glu_DH_HM2"/>
</dbReference>